<dbReference type="PANTHER" id="PTHR11280:SF6">
    <property type="entry name" value="GLUCOSAMINE-6-PHOSPHATE ISOMERASE NAGB"/>
    <property type="match status" value="1"/>
</dbReference>
<dbReference type="EMBL" id="JBHSPA010000097">
    <property type="protein sequence ID" value="MFC5833836.1"/>
    <property type="molecule type" value="Genomic_DNA"/>
</dbReference>
<name>A0ABW1D8H3_9ACTN</name>
<dbReference type="Gene3D" id="3.40.50.1360">
    <property type="match status" value="1"/>
</dbReference>
<evidence type="ECO:0000313" key="4">
    <source>
        <dbReference type="Proteomes" id="UP001596058"/>
    </source>
</evidence>
<comment type="caution">
    <text evidence="3">The sequence shown here is derived from an EMBL/GenBank/DDBJ whole genome shotgun (WGS) entry which is preliminary data.</text>
</comment>
<evidence type="ECO:0000259" key="2">
    <source>
        <dbReference type="Pfam" id="PF01182"/>
    </source>
</evidence>
<proteinExistence type="predicted"/>
<dbReference type="Proteomes" id="UP001596058">
    <property type="component" value="Unassembled WGS sequence"/>
</dbReference>
<sequence>MTNPTITRTVGSLDVRIFQDRAESGAAAARAAAAALRTALATRDEARVIFAAAPSQRETLAGLRAAEGIDWDRVVAFHMDEYLGLPADAPQRFGRFLHDELWDAVRPGTVHVIDPAAGSARYAELLARGPIDLVCLGIGDNGHLAFNDPPVADFADPLAVKVVELDDACRRQQVSDGCFATLADVPERAVTLTIPTLMAARTLVATVPGVNKKAALSAALDGPIDESCPASVLRTHPDCTLFADLEAYQ</sequence>
<evidence type="ECO:0000256" key="1">
    <source>
        <dbReference type="ARBA" id="ARBA00023277"/>
    </source>
</evidence>
<accession>A0ABW1D8H3</accession>
<organism evidence="3 4">
    <name type="scientific">Nonomuraea insulae</name>
    <dbReference type="NCBI Taxonomy" id="1616787"/>
    <lineage>
        <taxon>Bacteria</taxon>
        <taxon>Bacillati</taxon>
        <taxon>Actinomycetota</taxon>
        <taxon>Actinomycetes</taxon>
        <taxon>Streptosporangiales</taxon>
        <taxon>Streptosporangiaceae</taxon>
        <taxon>Nonomuraea</taxon>
    </lineage>
</organism>
<dbReference type="GO" id="GO:0017057">
    <property type="term" value="F:6-phosphogluconolactonase activity"/>
    <property type="evidence" value="ECO:0007669"/>
    <property type="project" value="UniProtKB-EC"/>
</dbReference>
<dbReference type="InterPro" id="IPR037171">
    <property type="entry name" value="NagB/RpiA_transferase-like"/>
</dbReference>
<dbReference type="PANTHER" id="PTHR11280">
    <property type="entry name" value="GLUCOSAMINE-6-PHOSPHATE ISOMERASE"/>
    <property type="match status" value="1"/>
</dbReference>
<gene>
    <name evidence="3" type="ORF">ACFPZ3_59190</name>
</gene>
<dbReference type="InterPro" id="IPR006148">
    <property type="entry name" value="Glc/Gal-6P_isomerase"/>
</dbReference>
<dbReference type="RefSeq" id="WP_379523250.1">
    <property type="nucleotide sequence ID" value="NZ_JBHSPA010000097.1"/>
</dbReference>
<protein>
    <submittedName>
        <fullName evidence="3">6-phosphogluconolactonase</fullName>
        <ecNumber evidence="3">3.1.1.31</ecNumber>
    </submittedName>
</protein>
<dbReference type="CDD" id="cd01399">
    <property type="entry name" value="GlcN6P_deaminase"/>
    <property type="match status" value="1"/>
</dbReference>
<dbReference type="Pfam" id="PF01182">
    <property type="entry name" value="Glucosamine_iso"/>
    <property type="match status" value="1"/>
</dbReference>
<keyword evidence="1" id="KW-0119">Carbohydrate metabolism</keyword>
<dbReference type="SUPFAM" id="SSF100950">
    <property type="entry name" value="NagB/RpiA/CoA transferase-like"/>
    <property type="match status" value="1"/>
</dbReference>
<keyword evidence="3" id="KW-0378">Hydrolase</keyword>
<feature type="domain" description="Glucosamine/galactosamine-6-phosphate isomerase" evidence="2">
    <location>
        <begin position="20"/>
        <end position="235"/>
    </location>
</feature>
<dbReference type="InterPro" id="IPR004547">
    <property type="entry name" value="Glucosamine6P_isomerase"/>
</dbReference>
<dbReference type="EC" id="3.1.1.31" evidence="3"/>
<evidence type="ECO:0000313" key="3">
    <source>
        <dbReference type="EMBL" id="MFC5833836.1"/>
    </source>
</evidence>
<reference evidence="4" key="1">
    <citation type="journal article" date="2019" name="Int. J. Syst. Evol. Microbiol.">
        <title>The Global Catalogue of Microorganisms (GCM) 10K type strain sequencing project: providing services to taxonomists for standard genome sequencing and annotation.</title>
        <authorList>
            <consortium name="The Broad Institute Genomics Platform"/>
            <consortium name="The Broad Institute Genome Sequencing Center for Infectious Disease"/>
            <person name="Wu L."/>
            <person name="Ma J."/>
        </authorList>
    </citation>
    <scope>NUCLEOTIDE SEQUENCE [LARGE SCALE GENOMIC DNA]</scope>
    <source>
        <strain evidence="4">CCUG 53903</strain>
    </source>
</reference>
<keyword evidence="4" id="KW-1185">Reference proteome</keyword>